<name>A0A1W2H474_9BACT</name>
<dbReference type="Pfam" id="PF01850">
    <property type="entry name" value="PIN"/>
    <property type="match status" value="1"/>
</dbReference>
<evidence type="ECO:0000256" key="2">
    <source>
        <dbReference type="ARBA" id="ARBA00022649"/>
    </source>
</evidence>
<keyword evidence="5" id="KW-0378">Hydrolase</keyword>
<keyword evidence="2" id="KW-1277">Toxin-antitoxin system</keyword>
<keyword evidence="9" id="KW-0255">Endonuclease</keyword>
<evidence type="ECO:0000256" key="3">
    <source>
        <dbReference type="ARBA" id="ARBA00022722"/>
    </source>
</evidence>
<comment type="cofactor">
    <cofactor evidence="1">
        <name>Mg(2+)</name>
        <dbReference type="ChEBI" id="CHEBI:18420"/>
    </cofactor>
</comment>
<dbReference type="GO" id="GO:0016787">
    <property type="term" value="F:hydrolase activity"/>
    <property type="evidence" value="ECO:0007669"/>
    <property type="project" value="UniProtKB-KW"/>
</dbReference>
<keyword evidence="4" id="KW-0479">Metal-binding</keyword>
<dbReference type="CDD" id="cd09881">
    <property type="entry name" value="PIN_VapC4-5_FitB-like"/>
    <property type="match status" value="1"/>
</dbReference>
<keyword evidence="10" id="KW-1185">Reference proteome</keyword>
<dbReference type="STRING" id="758820.SAMN00777080_2330"/>
<sequence>MQYLLDTNTCIYIIKKMPIEVFEKFSKFSLGEIAISSISLAELEYGVSKSQFVEKNRVALFNFLLPLEILPYTQTATLYYGELRAKLEREGKVIGSMDMLIASQALSENLILVTNNLKEFSRISSLKLENWIK</sequence>
<comment type="similarity">
    <text evidence="7">Belongs to the PINc/VapC protein family.</text>
</comment>
<organism evidence="9 10">
    <name type="scientific">Aquiflexum balticum DSM 16537</name>
    <dbReference type="NCBI Taxonomy" id="758820"/>
    <lineage>
        <taxon>Bacteria</taxon>
        <taxon>Pseudomonadati</taxon>
        <taxon>Bacteroidota</taxon>
        <taxon>Cytophagia</taxon>
        <taxon>Cytophagales</taxon>
        <taxon>Cyclobacteriaceae</taxon>
        <taxon>Aquiflexum</taxon>
    </lineage>
</organism>
<gene>
    <name evidence="9" type="ORF">SAMN00777080_2330</name>
</gene>
<dbReference type="InterPro" id="IPR002716">
    <property type="entry name" value="PIN_dom"/>
</dbReference>
<dbReference type="InterPro" id="IPR029060">
    <property type="entry name" value="PIN-like_dom_sf"/>
</dbReference>
<keyword evidence="6" id="KW-0460">Magnesium</keyword>
<proteinExistence type="inferred from homology"/>
<evidence type="ECO:0000313" key="9">
    <source>
        <dbReference type="EMBL" id="SMD43723.1"/>
    </source>
</evidence>
<dbReference type="GO" id="GO:0046872">
    <property type="term" value="F:metal ion binding"/>
    <property type="evidence" value="ECO:0007669"/>
    <property type="project" value="UniProtKB-KW"/>
</dbReference>
<evidence type="ECO:0000256" key="6">
    <source>
        <dbReference type="ARBA" id="ARBA00022842"/>
    </source>
</evidence>
<dbReference type="RefSeq" id="WP_084120594.1">
    <property type="nucleotide sequence ID" value="NZ_LT838813.1"/>
</dbReference>
<dbReference type="EMBL" id="LT838813">
    <property type="protein sequence ID" value="SMD43723.1"/>
    <property type="molecule type" value="Genomic_DNA"/>
</dbReference>
<dbReference type="Gene3D" id="3.40.50.1010">
    <property type="entry name" value="5'-nuclease"/>
    <property type="match status" value="1"/>
</dbReference>
<reference evidence="10" key="1">
    <citation type="submission" date="2017-04" db="EMBL/GenBank/DDBJ databases">
        <authorList>
            <person name="Varghese N."/>
            <person name="Submissions S."/>
        </authorList>
    </citation>
    <scope>NUCLEOTIDE SEQUENCE [LARGE SCALE GENOMIC DNA]</scope>
    <source>
        <strain evidence="10">DSM 16537</strain>
    </source>
</reference>
<dbReference type="SUPFAM" id="SSF88723">
    <property type="entry name" value="PIN domain-like"/>
    <property type="match status" value="1"/>
</dbReference>
<dbReference type="PANTHER" id="PTHR33653">
    <property type="entry name" value="RIBONUCLEASE VAPC2"/>
    <property type="match status" value="1"/>
</dbReference>
<dbReference type="OrthoDB" id="9796690at2"/>
<feature type="domain" description="PIN" evidence="8">
    <location>
        <begin position="3"/>
        <end position="123"/>
    </location>
</feature>
<dbReference type="AlphaFoldDB" id="A0A1W2H474"/>
<evidence type="ECO:0000259" key="8">
    <source>
        <dbReference type="Pfam" id="PF01850"/>
    </source>
</evidence>
<accession>A0A1W2H474</accession>
<evidence type="ECO:0000256" key="4">
    <source>
        <dbReference type="ARBA" id="ARBA00022723"/>
    </source>
</evidence>
<protein>
    <submittedName>
        <fullName evidence="9">tRNA(fMet)-specific endonuclease VapC</fullName>
    </submittedName>
</protein>
<dbReference type="PANTHER" id="PTHR33653:SF1">
    <property type="entry name" value="RIBONUCLEASE VAPC2"/>
    <property type="match status" value="1"/>
</dbReference>
<dbReference type="Proteomes" id="UP000192333">
    <property type="component" value="Chromosome I"/>
</dbReference>
<dbReference type="InterPro" id="IPR050556">
    <property type="entry name" value="Type_II_TA_system_RNase"/>
</dbReference>
<dbReference type="GO" id="GO:0004519">
    <property type="term" value="F:endonuclease activity"/>
    <property type="evidence" value="ECO:0007669"/>
    <property type="project" value="UniProtKB-KW"/>
</dbReference>
<evidence type="ECO:0000256" key="5">
    <source>
        <dbReference type="ARBA" id="ARBA00022801"/>
    </source>
</evidence>
<evidence type="ECO:0000256" key="7">
    <source>
        <dbReference type="ARBA" id="ARBA00038093"/>
    </source>
</evidence>
<keyword evidence="3" id="KW-0540">Nuclease</keyword>
<evidence type="ECO:0000256" key="1">
    <source>
        <dbReference type="ARBA" id="ARBA00001946"/>
    </source>
</evidence>
<evidence type="ECO:0000313" key="10">
    <source>
        <dbReference type="Proteomes" id="UP000192333"/>
    </source>
</evidence>